<name>A0A6A4W3C9_AMPAM</name>
<dbReference type="PANTHER" id="PTHR11793">
    <property type="entry name" value="BASIC HELIX-LOOP-HELIX TRANSCRIPTION FACTOR"/>
    <property type="match status" value="1"/>
</dbReference>
<proteinExistence type="predicted"/>
<evidence type="ECO:0000256" key="2">
    <source>
        <dbReference type="ARBA" id="ARBA00023015"/>
    </source>
</evidence>
<comment type="subcellular location">
    <subcellularLocation>
        <location evidence="1">Nucleus</location>
    </subcellularLocation>
</comment>
<evidence type="ECO:0000259" key="7">
    <source>
        <dbReference type="PROSITE" id="PS50888"/>
    </source>
</evidence>
<dbReference type="AlphaFoldDB" id="A0A6A4W3C9"/>
<keyword evidence="9" id="KW-1185">Reference proteome</keyword>
<dbReference type="GO" id="GO:0000978">
    <property type="term" value="F:RNA polymerase II cis-regulatory region sequence-specific DNA binding"/>
    <property type="evidence" value="ECO:0007669"/>
    <property type="project" value="TreeGrafter"/>
</dbReference>
<keyword evidence="5" id="KW-0539">Nucleus</keyword>
<evidence type="ECO:0000256" key="1">
    <source>
        <dbReference type="ARBA" id="ARBA00004123"/>
    </source>
</evidence>
<dbReference type="PANTHER" id="PTHR11793:SF13">
    <property type="entry name" value="PROTEIN DAUGHTERLESS"/>
    <property type="match status" value="1"/>
</dbReference>
<keyword evidence="4" id="KW-0804">Transcription</keyword>
<dbReference type="GO" id="GO:0000981">
    <property type="term" value="F:DNA-binding transcription factor activity, RNA polymerase II-specific"/>
    <property type="evidence" value="ECO:0007669"/>
    <property type="project" value="TreeGrafter"/>
</dbReference>
<evidence type="ECO:0000313" key="9">
    <source>
        <dbReference type="Proteomes" id="UP000440578"/>
    </source>
</evidence>
<feature type="compositionally biased region" description="Low complexity" evidence="6">
    <location>
        <begin position="136"/>
        <end position="158"/>
    </location>
</feature>
<feature type="region of interest" description="Disordered" evidence="6">
    <location>
        <begin position="206"/>
        <end position="231"/>
    </location>
</feature>
<keyword evidence="2" id="KW-0805">Transcription regulation</keyword>
<dbReference type="GO" id="GO:0005634">
    <property type="term" value="C:nucleus"/>
    <property type="evidence" value="ECO:0007669"/>
    <property type="project" value="UniProtKB-SubCell"/>
</dbReference>
<feature type="domain" description="BHLH" evidence="7">
    <location>
        <begin position="378"/>
        <end position="431"/>
    </location>
</feature>
<dbReference type="OrthoDB" id="10034090at2759"/>
<dbReference type="InterPro" id="IPR036638">
    <property type="entry name" value="HLH_DNA-bd_sf"/>
</dbReference>
<accession>A0A6A4W3C9</accession>
<dbReference type="GO" id="GO:0005667">
    <property type="term" value="C:transcription regulator complex"/>
    <property type="evidence" value="ECO:0007669"/>
    <property type="project" value="TreeGrafter"/>
</dbReference>
<feature type="compositionally biased region" description="Low complexity" evidence="6">
    <location>
        <begin position="207"/>
        <end position="217"/>
    </location>
</feature>
<organism evidence="8 9">
    <name type="scientific">Amphibalanus amphitrite</name>
    <name type="common">Striped barnacle</name>
    <name type="synonym">Balanus amphitrite</name>
    <dbReference type="NCBI Taxonomy" id="1232801"/>
    <lineage>
        <taxon>Eukaryota</taxon>
        <taxon>Metazoa</taxon>
        <taxon>Ecdysozoa</taxon>
        <taxon>Arthropoda</taxon>
        <taxon>Crustacea</taxon>
        <taxon>Multicrustacea</taxon>
        <taxon>Cirripedia</taxon>
        <taxon>Thoracica</taxon>
        <taxon>Thoracicalcarea</taxon>
        <taxon>Balanomorpha</taxon>
        <taxon>Balanoidea</taxon>
        <taxon>Balanidae</taxon>
        <taxon>Amphibalaninae</taxon>
        <taxon>Amphibalanus</taxon>
    </lineage>
</organism>
<sequence>MSPSGVMTPGAMMTPMMSPAAMSACGRPGVVSPVSPPAADMVIMARRNPHMRRRLSQYVGDDYSTDPAGRYGSYFLDGGAPGGDPWNPQYSTYSPGGLMGTAQASPHYGMTSIADGMVCGGADLSTGLPSMASFRAPPSSTPAAVSPLMSAGSPMYSGAPPPSAPPPPPPAQPPNTGDTLGKALASGGRIEERLDDALMVMRSHAEPPAGMGLHPAAGGPPPPQHPHGNGLLYNMEQHVAGLRAAAGSAPPYGQLVSPTDTADRTPAGAKKRKDAPDSTDLASNLSSSSVAASTTSAASAASSKAKRARRYEDETDLDPGTKLLREKERRSANNQRERIRVKDINEAFKELGRMVTVHMATDKAQTKLGILHHAVEVISQLEAQVRGRVRIRDINEALKELGRMCMAHMKQDKPQTKLGVLNLAVDVIMTLEQQVRERNLNPKAACLKRREEEKGDDIPHHLHPAAAGAGIPFNMNVTNVSHAVRST</sequence>
<feature type="domain" description="BHLH" evidence="7">
    <location>
        <begin position="328"/>
        <end position="381"/>
    </location>
</feature>
<keyword evidence="3" id="KW-0238">DNA-binding</keyword>
<comment type="caution">
    <text evidence="8">The sequence shown here is derived from an EMBL/GenBank/DDBJ whole genome shotgun (WGS) entry which is preliminary data.</text>
</comment>
<evidence type="ECO:0000256" key="4">
    <source>
        <dbReference type="ARBA" id="ARBA00023163"/>
    </source>
</evidence>
<dbReference type="GO" id="GO:0000785">
    <property type="term" value="C:chromatin"/>
    <property type="evidence" value="ECO:0007669"/>
    <property type="project" value="TreeGrafter"/>
</dbReference>
<evidence type="ECO:0000256" key="6">
    <source>
        <dbReference type="SAM" id="MobiDB-lite"/>
    </source>
</evidence>
<feature type="compositionally biased region" description="Pro residues" evidence="6">
    <location>
        <begin position="159"/>
        <end position="173"/>
    </location>
</feature>
<gene>
    <name evidence="8" type="primary">da</name>
    <name evidence="8" type="ORF">FJT64_027573</name>
</gene>
<feature type="region of interest" description="Disordered" evidence="6">
    <location>
        <begin position="249"/>
        <end position="337"/>
    </location>
</feature>
<evidence type="ECO:0000256" key="5">
    <source>
        <dbReference type="ARBA" id="ARBA00023242"/>
    </source>
</evidence>
<evidence type="ECO:0000256" key="3">
    <source>
        <dbReference type="ARBA" id="ARBA00023125"/>
    </source>
</evidence>
<dbReference type="GO" id="GO:0046983">
    <property type="term" value="F:protein dimerization activity"/>
    <property type="evidence" value="ECO:0007669"/>
    <property type="project" value="InterPro"/>
</dbReference>
<dbReference type="Gene3D" id="4.10.280.10">
    <property type="entry name" value="Helix-loop-helix DNA-binding domain"/>
    <property type="match status" value="2"/>
</dbReference>
<dbReference type="SUPFAM" id="SSF47459">
    <property type="entry name" value="HLH, helix-loop-helix DNA-binding domain"/>
    <property type="match status" value="2"/>
</dbReference>
<dbReference type="Pfam" id="PF00010">
    <property type="entry name" value="HLH"/>
    <property type="match status" value="2"/>
</dbReference>
<reference evidence="8 9" key="1">
    <citation type="submission" date="2019-07" db="EMBL/GenBank/DDBJ databases">
        <title>Draft genome assembly of a fouling barnacle, Amphibalanus amphitrite (Darwin, 1854): The first reference genome for Thecostraca.</title>
        <authorList>
            <person name="Kim W."/>
        </authorList>
    </citation>
    <scope>NUCLEOTIDE SEQUENCE [LARGE SCALE GENOMIC DNA]</scope>
    <source>
        <strain evidence="8">SNU_AA5</strain>
        <tissue evidence="8">Soma without cirri and trophi</tissue>
    </source>
</reference>
<evidence type="ECO:0000313" key="8">
    <source>
        <dbReference type="EMBL" id="KAF0299789.1"/>
    </source>
</evidence>
<feature type="compositionally biased region" description="Basic and acidic residues" evidence="6">
    <location>
        <begin position="323"/>
        <end position="337"/>
    </location>
</feature>
<dbReference type="EMBL" id="VIIS01001332">
    <property type="protein sequence ID" value="KAF0299789.1"/>
    <property type="molecule type" value="Genomic_DNA"/>
</dbReference>
<dbReference type="CDD" id="cd18943">
    <property type="entry name" value="bHLH_E-protein_E47-like"/>
    <property type="match status" value="1"/>
</dbReference>
<dbReference type="InterPro" id="IPR011598">
    <property type="entry name" value="bHLH_dom"/>
</dbReference>
<dbReference type="SMART" id="SM00353">
    <property type="entry name" value="HLH"/>
    <property type="match status" value="2"/>
</dbReference>
<dbReference type="Proteomes" id="UP000440578">
    <property type="component" value="Unassembled WGS sequence"/>
</dbReference>
<feature type="compositionally biased region" description="Low complexity" evidence="6">
    <location>
        <begin position="281"/>
        <end position="303"/>
    </location>
</feature>
<protein>
    <submittedName>
        <fullName evidence="8">Protein daughterless</fullName>
    </submittedName>
</protein>
<feature type="region of interest" description="Disordered" evidence="6">
    <location>
        <begin position="133"/>
        <end position="183"/>
    </location>
</feature>
<dbReference type="InterPro" id="IPR051098">
    <property type="entry name" value="NeuroDiff_E-box_TFs"/>
</dbReference>
<dbReference type="PROSITE" id="PS50888">
    <property type="entry name" value="BHLH"/>
    <property type="match status" value="2"/>
</dbReference>